<evidence type="ECO:0000313" key="11">
    <source>
        <dbReference type="Proteomes" id="UP000002630"/>
    </source>
</evidence>
<dbReference type="InterPro" id="IPR018325">
    <property type="entry name" value="Rad4/PNGase_transGLS-fold"/>
</dbReference>
<keyword evidence="4" id="KW-0234">DNA repair</keyword>
<dbReference type="Proteomes" id="UP000002630">
    <property type="component" value="Linkage Group LG16"/>
</dbReference>
<dbReference type="GO" id="GO:0003684">
    <property type="term" value="F:damaged DNA binding"/>
    <property type="evidence" value="ECO:0007669"/>
    <property type="project" value="InterPro"/>
</dbReference>
<dbReference type="InterPro" id="IPR004583">
    <property type="entry name" value="DNA_repair_Rad4"/>
</dbReference>
<dbReference type="GO" id="GO:0071942">
    <property type="term" value="C:XPC complex"/>
    <property type="evidence" value="ECO:0007669"/>
    <property type="project" value="TreeGrafter"/>
</dbReference>
<dbReference type="PANTHER" id="PTHR12135">
    <property type="entry name" value="DNA REPAIR PROTEIN XP-C / RAD4"/>
    <property type="match status" value="1"/>
</dbReference>
<feature type="compositionally biased region" description="Basic and acidic residues" evidence="6">
    <location>
        <begin position="68"/>
        <end position="77"/>
    </location>
</feature>
<feature type="compositionally biased region" description="Acidic residues" evidence="6">
    <location>
        <begin position="44"/>
        <end position="53"/>
    </location>
</feature>
<feature type="domain" description="Rad4 beta-hairpin" evidence="9">
    <location>
        <begin position="871"/>
        <end position="947"/>
    </location>
</feature>
<dbReference type="InterPro" id="IPR018328">
    <property type="entry name" value="Rad4_beta-hairpin_dom3"/>
</dbReference>
<feature type="region of interest" description="Disordered" evidence="6">
    <location>
        <begin position="273"/>
        <end position="334"/>
    </location>
</feature>
<evidence type="ECO:0000256" key="2">
    <source>
        <dbReference type="ARBA" id="ARBA00009525"/>
    </source>
</evidence>
<feature type="region of interest" description="Disordered" evidence="6">
    <location>
        <begin position="125"/>
        <end position="192"/>
    </location>
</feature>
<dbReference type="eggNOG" id="KOG2179">
    <property type="taxonomic scope" value="Eukaryota"/>
</dbReference>
<feature type="compositionally biased region" description="Basic and acidic residues" evidence="6">
    <location>
        <begin position="536"/>
        <end position="550"/>
    </location>
</feature>
<organism evidence="10 11">
    <name type="scientific">Ectocarpus siliculosus</name>
    <name type="common">Brown alga</name>
    <name type="synonym">Conferva siliculosa</name>
    <dbReference type="NCBI Taxonomy" id="2880"/>
    <lineage>
        <taxon>Eukaryota</taxon>
        <taxon>Sar</taxon>
        <taxon>Stramenopiles</taxon>
        <taxon>Ochrophyta</taxon>
        <taxon>PX clade</taxon>
        <taxon>Phaeophyceae</taxon>
        <taxon>Ectocarpales</taxon>
        <taxon>Ectocarpaceae</taxon>
        <taxon>Ectocarpus</taxon>
    </lineage>
</organism>
<evidence type="ECO:0000259" key="9">
    <source>
        <dbReference type="SMART" id="SM01032"/>
    </source>
</evidence>
<evidence type="ECO:0000259" key="7">
    <source>
        <dbReference type="SMART" id="SM01030"/>
    </source>
</evidence>
<dbReference type="SMART" id="SM01032">
    <property type="entry name" value="BHD_3"/>
    <property type="match status" value="1"/>
</dbReference>
<dbReference type="EMBL" id="FN649741">
    <property type="protein sequence ID" value="CBN74451.1"/>
    <property type="molecule type" value="Genomic_DNA"/>
</dbReference>
<feature type="region of interest" description="Disordered" evidence="6">
    <location>
        <begin position="1"/>
        <end position="77"/>
    </location>
</feature>
<dbReference type="GO" id="GO:0003697">
    <property type="term" value="F:single-stranded DNA binding"/>
    <property type="evidence" value="ECO:0007669"/>
    <property type="project" value="TreeGrafter"/>
</dbReference>
<dbReference type="OMA" id="NRDEAWW"/>
<dbReference type="EMBL" id="FN648464">
    <property type="protein sequence ID" value="CBN74451.1"/>
    <property type="molecule type" value="Genomic_DNA"/>
</dbReference>
<feature type="compositionally biased region" description="Gly residues" evidence="6">
    <location>
        <begin position="322"/>
        <end position="334"/>
    </location>
</feature>
<keyword evidence="5" id="KW-0539">Nucleus</keyword>
<feature type="region of interest" description="Disordered" evidence="6">
    <location>
        <begin position="726"/>
        <end position="745"/>
    </location>
</feature>
<reference evidence="10 11" key="1">
    <citation type="journal article" date="2010" name="Nature">
        <title>The Ectocarpus genome and the independent evolution of multicellularity in brown algae.</title>
        <authorList>
            <person name="Cock J.M."/>
            <person name="Sterck L."/>
            <person name="Rouze P."/>
            <person name="Scornet D."/>
            <person name="Allen A.E."/>
            <person name="Amoutzias G."/>
            <person name="Anthouard V."/>
            <person name="Artiguenave F."/>
            <person name="Aury J.M."/>
            <person name="Badger J.H."/>
            <person name="Beszteri B."/>
            <person name="Billiau K."/>
            <person name="Bonnet E."/>
            <person name="Bothwell J.H."/>
            <person name="Bowler C."/>
            <person name="Boyen C."/>
            <person name="Brownlee C."/>
            <person name="Carrano C.J."/>
            <person name="Charrier B."/>
            <person name="Cho G.Y."/>
            <person name="Coelho S.M."/>
            <person name="Collen J."/>
            <person name="Corre E."/>
            <person name="Da Silva C."/>
            <person name="Delage L."/>
            <person name="Delaroque N."/>
            <person name="Dittami S.M."/>
            <person name="Doulbeau S."/>
            <person name="Elias M."/>
            <person name="Farnham G."/>
            <person name="Gachon C.M."/>
            <person name="Gschloessl B."/>
            <person name="Heesch S."/>
            <person name="Jabbari K."/>
            <person name="Jubin C."/>
            <person name="Kawai H."/>
            <person name="Kimura K."/>
            <person name="Kloareg B."/>
            <person name="Kupper F.C."/>
            <person name="Lang D."/>
            <person name="Le Bail A."/>
            <person name="Leblanc C."/>
            <person name="Lerouge P."/>
            <person name="Lohr M."/>
            <person name="Lopez P.J."/>
            <person name="Martens C."/>
            <person name="Maumus F."/>
            <person name="Michel G."/>
            <person name="Miranda-Saavedra D."/>
            <person name="Morales J."/>
            <person name="Moreau H."/>
            <person name="Motomura T."/>
            <person name="Nagasato C."/>
            <person name="Napoli C.A."/>
            <person name="Nelson D.R."/>
            <person name="Nyvall-Collen P."/>
            <person name="Peters A.F."/>
            <person name="Pommier C."/>
            <person name="Potin P."/>
            <person name="Poulain J."/>
            <person name="Quesneville H."/>
            <person name="Read B."/>
            <person name="Rensing S.A."/>
            <person name="Ritter A."/>
            <person name="Rousvoal S."/>
            <person name="Samanta M."/>
            <person name="Samson G."/>
            <person name="Schroeder D.C."/>
            <person name="Segurens B."/>
            <person name="Strittmatter M."/>
            <person name="Tonon T."/>
            <person name="Tregear J.W."/>
            <person name="Valentin K."/>
            <person name="von Dassow P."/>
            <person name="Yamagishi T."/>
            <person name="Van de Peer Y."/>
            <person name="Wincker P."/>
        </authorList>
    </citation>
    <scope>NUCLEOTIDE SEQUENCE [LARGE SCALE GENOMIC DNA]</scope>
    <source>
        <strain evidence="11">Ec32 / CCAP1310/4</strain>
    </source>
</reference>
<evidence type="ECO:0000256" key="4">
    <source>
        <dbReference type="ARBA" id="ARBA00023204"/>
    </source>
</evidence>
<dbReference type="Gene3D" id="3.90.260.10">
    <property type="entry name" value="Transglutaminase-like"/>
    <property type="match status" value="2"/>
</dbReference>
<dbReference type="SMART" id="SM01030">
    <property type="entry name" value="BHD_1"/>
    <property type="match status" value="1"/>
</dbReference>
<dbReference type="InterPro" id="IPR018327">
    <property type="entry name" value="BHD_2"/>
</dbReference>
<comment type="subcellular location">
    <subcellularLocation>
        <location evidence="1">Nucleus</location>
    </subcellularLocation>
</comment>
<accession>D8LJY2</accession>
<evidence type="ECO:0000256" key="1">
    <source>
        <dbReference type="ARBA" id="ARBA00004123"/>
    </source>
</evidence>
<evidence type="ECO:0000256" key="3">
    <source>
        <dbReference type="ARBA" id="ARBA00022763"/>
    </source>
</evidence>
<feature type="compositionally biased region" description="Basic residues" evidence="6">
    <location>
        <begin position="307"/>
        <end position="318"/>
    </location>
</feature>
<feature type="compositionally biased region" description="Basic residues" evidence="6">
    <location>
        <begin position="125"/>
        <end position="139"/>
    </location>
</feature>
<dbReference type="Pfam" id="PF10403">
    <property type="entry name" value="BHD_1"/>
    <property type="match status" value="1"/>
</dbReference>
<proteinExistence type="inferred from homology"/>
<feature type="compositionally biased region" description="Pro residues" evidence="6">
    <location>
        <begin position="364"/>
        <end position="376"/>
    </location>
</feature>
<dbReference type="PANTHER" id="PTHR12135:SF0">
    <property type="entry name" value="DNA REPAIR PROTEIN COMPLEMENTING XP-C CELLS"/>
    <property type="match status" value="1"/>
</dbReference>
<dbReference type="GO" id="GO:0000111">
    <property type="term" value="C:nucleotide-excision repair factor 2 complex"/>
    <property type="evidence" value="ECO:0007669"/>
    <property type="project" value="TreeGrafter"/>
</dbReference>
<dbReference type="Gene3D" id="3.30.70.2460">
    <property type="entry name" value="Rad4, beta-hairpin domain BHD3"/>
    <property type="match status" value="1"/>
</dbReference>
<gene>
    <name evidence="10" type="ORF">Esi_0028_0027</name>
</gene>
<dbReference type="GO" id="GO:0005737">
    <property type="term" value="C:cytoplasm"/>
    <property type="evidence" value="ECO:0007669"/>
    <property type="project" value="TreeGrafter"/>
</dbReference>
<feature type="domain" description="Rad4 beta-hairpin" evidence="8">
    <location>
        <begin position="813"/>
        <end position="864"/>
    </location>
</feature>
<dbReference type="SMART" id="SM01031">
    <property type="entry name" value="BHD_2"/>
    <property type="match status" value="1"/>
</dbReference>
<evidence type="ECO:0000256" key="5">
    <source>
        <dbReference type="ARBA" id="ARBA00023242"/>
    </source>
</evidence>
<name>D8LJY2_ECTSI</name>
<feature type="compositionally biased region" description="Low complexity" evidence="6">
    <location>
        <begin position="523"/>
        <end position="534"/>
    </location>
</feature>
<feature type="domain" description="Rad4 beta-hairpin" evidence="7">
    <location>
        <begin position="760"/>
        <end position="811"/>
    </location>
</feature>
<dbReference type="GO" id="GO:0006298">
    <property type="term" value="P:mismatch repair"/>
    <property type="evidence" value="ECO:0007669"/>
    <property type="project" value="TreeGrafter"/>
</dbReference>
<comment type="similarity">
    <text evidence="2">Belongs to the XPC family.</text>
</comment>
<dbReference type="OrthoDB" id="300780at2759"/>
<keyword evidence="3" id="KW-0227">DNA damage</keyword>
<dbReference type="Pfam" id="PF03835">
    <property type="entry name" value="Rad4"/>
    <property type="match status" value="1"/>
</dbReference>
<dbReference type="InterPro" id="IPR038765">
    <property type="entry name" value="Papain-like_cys_pep_sf"/>
</dbReference>
<dbReference type="InterPro" id="IPR042488">
    <property type="entry name" value="Rad4_BHD3_sf"/>
</dbReference>
<dbReference type="STRING" id="2880.D8LJY2"/>
<dbReference type="GO" id="GO:0006289">
    <property type="term" value="P:nucleotide-excision repair"/>
    <property type="evidence" value="ECO:0007669"/>
    <property type="project" value="InterPro"/>
</dbReference>
<dbReference type="InterPro" id="IPR036985">
    <property type="entry name" value="Transglutaminase-like_sf"/>
</dbReference>
<dbReference type="Pfam" id="PF10405">
    <property type="entry name" value="BHD_3"/>
    <property type="match status" value="1"/>
</dbReference>
<sequence length="991" mass="105567">MLHGSKGGPAGCAEFEEDDVEEEPEERRWLGDDGEIVVELPRGEDEEGEDGDDDGGRGGESSSAGKGKGKEKAKARRFTAEETKQALSVHKAHLACLVARCAMVSRWAGDPTVQAAMVSCLPSHLAKKHVPARQKRNRRGSSSLPAVGDRDGGAAAAAAAAKKTKKKKRKENGDDGAEETREDEGEDEVRSDGVNQLRLADLVVWFREFITVLNDDAVGGSEGSWGSRPQRLQRVIEQRAGCAQEAVQLFVSLCRGLGLRARYVACLDPVPPSPAADLRRQPPPSKQTRNNTVDLAAAPAALAEGKRGRRHHHRQRRRGSGESRGGLQAAGGVGAGSSQAWAEVLCREGKELHVLTEKEVSPSRRPPPSSPPPAPAASPRRPSKRQRTRGTPEACLPPRDSRPKVSSSMPGGGGNNSRSITEALSMSSDDEDTNGEAAAGSDDDGHGARQLAGEQRRQNRASEKMDVDPPPGESTATATVSGARARPTRAGSKRKAAGVTAAAETCTRPSNGSRRKLPRSPEAASSAAGASGAAQKTDREAGAPKGEGFRDAVPCNAAYPTGGRGGGTAADDGEATANGARGASGGHGGGGSKKGGRRGSGSSRGGAGANGSAAGAAAAGVSSTPSTRGGARERWIHVDPVVGALDQADKVQDLRFRKRLMPYVVAEDEKKLIVDVTRRYSSEWARTLRTRGRAMASADGWWNRSLRKWGASAHRRRRRKVIGTGAASSPLVVEGHGDDEANEDDDQGAIEEKELQEKVDNEPIPNTIAALKNHHKYVLGKKLLKFEALRPGAKAAGLVKGSKVYLKTDVATLRGASRWKKDALQVKKSELEKPVKLTTKKGEKEGDGTSKLYGDWQTEPWAPEAAVDGKVPKNDYGNVEFFDCSPAFLPTGTAHLRGEQIGRLAAKLGVDYAPALTGFETKVGRQVPVLDGIIVCKEQSQMLRDAHMTWQQTQLEKQVKARRQRVLRRWRTLFKGVLLGAQLLEEYGSHD</sequence>
<feature type="region of interest" description="Disordered" evidence="6">
    <location>
        <begin position="356"/>
        <end position="632"/>
    </location>
</feature>
<feature type="compositionally biased region" description="Low complexity" evidence="6">
    <location>
        <begin position="610"/>
        <end position="620"/>
    </location>
</feature>
<dbReference type="AlphaFoldDB" id="D8LJY2"/>
<dbReference type="SUPFAM" id="SSF54001">
    <property type="entry name" value="Cysteine proteinases"/>
    <property type="match status" value="2"/>
</dbReference>
<feature type="compositionally biased region" description="Acidic residues" evidence="6">
    <location>
        <begin position="174"/>
        <end position="189"/>
    </location>
</feature>
<evidence type="ECO:0000256" key="6">
    <source>
        <dbReference type="SAM" id="MobiDB-lite"/>
    </source>
</evidence>
<feature type="compositionally biased region" description="Basic and acidic residues" evidence="6">
    <location>
        <begin position="454"/>
        <end position="467"/>
    </location>
</feature>
<evidence type="ECO:0000259" key="8">
    <source>
        <dbReference type="SMART" id="SM01031"/>
    </source>
</evidence>
<feature type="compositionally biased region" description="Gly residues" evidence="6">
    <location>
        <begin position="582"/>
        <end position="609"/>
    </location>
</feature>
<dbReference type="InterPro" id="IPR018326">
    <property type="entry name" value="Rad4_beta-hairpin_dom1"/>
</dbReference>
<dbReference type="Gene3D" id="2.20.20.110">
    <property type="entry name" value="Rad4, beta-hairpin domain BHD1"/>
    <property type="match status" value="1"/>
</dbReference>
<feature type="compositionally biased region" description="Acidic residues" evidence="6">
    <location>
        <begin position="14"/>
        <end position="24"/>
    </location>
</feature>
<protein>
    <submittedName>
        <fullName evidence="10">Uncharacterized protein</fullName>
    </submittedName>
</protein>
<evidence type="ECO:0000313" key="10">
    <source>
        <dbReference type="EMBL" id="CBN74451.1"/>
    </source>
</evidence>
<feature type="compositionally biased region" description="Gly residues" evidence="6">
    <location>
        <begin position="1"/>
        <end position="10"/>
    </location>
</feature>
<dbReference type="InParanoid" id="D8LJY2"/>
<keyword evidence="11" id="KW-1185">Reference proteome</keyword>